<gene>
    <name evidence="1" type="ORF">J4N46_02325</name>
</gene>
<protein>
    <submittedName>
        <fullName evidence="1">Uncharacterized protein</fullName>
    </submittedName>
</protein>
<reference evidence="1 2" key="1">
    <citation type="submission" date="2021-03" db="EMBL/GenBank/DDBJ databases">
        <title>Isolation and description of Capnocytophaga bilenii sp. nov., a novel Capnocytophaga species, isolated from a gingivitis subject.</title>
        <authorList>
            <person name="Antezack A."/>
            <person name="Monnet-Corti V."/>
            <person name="La Scola B."/>
        </authorList>
    </citation>
    <scope>NUCLEOTIDE SEQUENCE [LARGE SCALE GENOMIC DNA]</scope>
    <source>
        <strain evidence="1 2">Marseille-Q4570</strain>
    </source>
</reference>
<comment type="caution">
    <text evidence="1">The sequence shown here is derived from an EMBL/GenBank/DDBJ whole genome shotgun (WGS) entry which is preliminary data.</text>
</comment>
<proteinExistence type="predicted"/>
<accession>A0ABS3PVE2</accession>
<organism evidence="1 2">
    <name type="scientific">Capnocytophaga bilenii</name>
    <dbReference type="NCBI Taxonomy" id="2819369"/>
    <lineage>
        <taxon>Bacteria</taxon>
        <taxon>Pseudomonadati</taxon>
        <taxon>Bacteroidota</taxon>
        <taxon>Flavobacteriia</taxon>
        <taxon>Flavobacteriales</taxon>
        <taxon>Flavobacteriaceae</taxon>
        <taxon>Capnocytophaga</taxon>
    </lineage>
</organism>
<dbReference type="Proteomes" id="UP000681610">
    <property type="component" value="Unassembled WGS sequence"/>
</dbReference>
<dbReference type="EMBL" id="JAGDYP010000001">
    <property type="protein sequence ID" value="MBO1883282.1"/>
    <property type="molecule type" value="Genomic_DNA"/>
</dbReference>
<dbReference type="Pfam" id="PF22028">
    <property type="entry name" value="DUF6934"/>
    <property type="match status" value="1"/>
</dbReference>
<keyword evidence="2" id="KW-1185">Reference proteome</keyword>
<evidence type="ECO:0000313" key="1">
    <source>
        <dbReference type="EMBL" id="MBO1883282.1"/>
    </source>
</evidence>
<name>A0ABS3PVE2_9FLAO</name>
<dbReference type="InterPro" id="IPR053865">
    <property type="entry name" value="DUF6934"/>
</dbReference>
<dbReference type="RefSeq" id="WP_208057997.1">
    <property type="nucleotide sequence ID" value="NZ_JAGDYP010000001.1"/>
</dbReference>
<sequence>MKLPQYDITQDETPYTYQFISEGKRGKIYKIVIFQETEAKGFFNLGFGDKDNETGELLDDTIVSDNGDSEKVLATVVAIVYLFTDENPDAYIYAEGSTPSRNRLYRKGITKFLKQALEDFYIYGLVSEEVMEPFDPNGNYIGFLVHRKKQQSYDSTRKKS</sequence>
<evidence type="ECO:0000313" key="2">
    <source>
        <dbReference type="Proteomes" id="UP000681610"/>
    </source>
</evidence>